<dbReference type="InterPro" id="IPR013320">
    <property type="entry name" value="ConA-like_dom_sf"/>
</dbReference>
<evidence type="ECO:0000256" key="3">
    <source>
        <dbReference type="SAM" id="MobiDB-lite"/>
    </source>
</evidence>
<sequence length="247" mass="26829">MGNVPRALTDITVCYRVKIFYYRPEVTVFSYINENGDKIRTDHNRLGVQVLVKVTGLRLITSVVTPLMQWSAFCVSLTLGEPITMYFNGNRIEAQSGIPPYAAESDKKKGAGGRCNPGRSGGPVGPTTGAQGEDDGTHSSYGSTNSTATERDRVVLMDTDGSIVLGQDQDAPADVYDASQSLSGAVTDLNVWSRRLGGDEMASISGCFLRGRGDILNWETANFEIGQDSSLVCYCFDQFITLIERQT</sequence>
<keyword evidence="1" id="KW-0479">Metal-binding</keyword>
<dbReference type="SUPFAM" id="SSF49899">
    <property type="entry name" value="Concanavalin A-like lectins/glucanases"/>
    <property type="match status" value="1"/>
</dbReference>
<comment type="caution">
    <text evidence="5">The sequence shown here is derived from an EMBL/GenBank/DDBJ whole genome shotgun (WGS) entry which is preliminary data.</text>
</comment>
<feature type="region of interest" description="Disordered" evidence="3">
    <location>
        <begin position="101"/>
        <end position="153"/>
    </location>
</feature>
<evidence type="ECO:0000256" key="1">
    <source>
        <dbReference type="ARBA" id="ARBA00022723"/>
    </source>
</evidence>
<evidence type="ECO:0000313" key="5">
    <source>
        <dbReference type="EMBL" id="KAK8378891.1"/>
    </source>
</evidence>
<dbReference type="Pfam" id="PF00354">
    <property type="entry name" value="Pentaxin"/>
    <property type="match status" value="1"/>
</dbReference>
<keyword evidence="2" id="KW-0106">Calcium</keyword>
<keyword evidence="6" id="KW-1185">Reference proteome</keyword>
<gene>
    <name evidence="5" type="ORF">O3P69_009551</name>
</gene>
<dbReference type="PANTHER" id="PTHR45869">
    <property type="entry name" value="C-REACTIVE PROTEIN-RELATED"/>
    <property type="match status" value="1"/>
</dbReference>
<dbReference type="InterPro" id="IPR001759">
    <property type="entry name" value="PTX_dom"/>
</dbReference>
<reference evidence="5 6" key="1">
    <citation type="submission" date="2023-03" db="EMBL/GenBank/DDBJ databases">
        <title>High-quality genome of Scylla paramamosain provides insights in environmental adaptation.</title>
        <authorList>
            <person name="Zhang L."/>
        </authorList>
    </citation>
    <scope>NUCLEOTIDE SEQUENCE [LARGE SCALE GENOMIC DNA]</scope>
    <source>
        <strain evidence="5">LZ_2023a</strain>
        <tissue evidence="5">Muscle</tissue>
    </source>
</reference>
<accession>A0AAW0SVX6</accession>
<dbReference type="GO" id="GO:0046872">
    <property type="term" value="F:metal ion binding"/>
    <property type="evidence" value="ECO:0007669"/>
    <property type="project" value="UniProtKB-KW"/>
</dbReference>
<feature type="domain" description="Pentraxin (PTX)" evidence="4">
    <location>
        <begin position="1"/>
        <end position="237"/>
    </location>
</feature>
<evidence type="ECO:0000256" key="2">
    <source>
        <dbReference type="ARBA" id="ARBA00022837"/>
    </source>
</evidence>
<feature type="compositionally biased region" description="Gly residues" evidence="3">
    <location>
        <begin position="112"/>
        <end position="124"/>
    </location>
</feature>
<name>A0AAW0SVX6_SCYPA</name>
<proteinExistence type="predicted"/>
<evidence type="ECO:0000259" key="4">
    <source>
        <dbReference type="SMART" id="SM00159"/>
    </source>
</evidence>
<protein>
    <recommendedName>
        <fullName evidence="4">Pentraxin (PTX) domain-containing protein</fullName>
    </recommendedName>
</protein>
<dbReference type="Proteomes" id="UP001487740">
    <property type="component" value="Unassembled WGS sequence"/>
</dbReference>
<evidence type="ECO:0000313" key="6">
    <source>
        <dbReference type="Proteomes" id="UP001487740"/>
    </source>
</evidence>
<dbReference type="AlphaFoldDB" id="A0AAW0SVX6"/>
<dbReference type="Gene3D" id="2.60.120.200">
    <property type="match status" value="1"/>
</dbReference>
<feature type="compositionally biased region" description="Polar residues" evidence="3">
    <location>
        <begin position="138"/>
        <end position="148"/>
    </location>
</feature>
<dbReference type="InterPro" id="IPR051005">
    <property type="entry name" value="Pentraxin_domain"/>
</dbReference>
<dbReference type="SMART" id="SM00159">
    <property type="entry name" value="PTX"/>
    <property type="match status" value="1"/>
</dbReference>
<dbReference type="PANTHER" id="PTHR45869:SF2">
    <property type="entry name" value="C-REACTIVE PROTEIN-RELATED"/>
    <property type="match status" value="1"/>
</dbReference>
<organism evidence="5 6">
    <name type="scientific">Scylla paramamosain</name>
    <name type="common">Mud crab</name>
    <dbReference type="NCBI Taxonomy" id="85552"/>
    <lineage>
        <taxon>Eukaryota</taxon>
        <taxon>Metazoa</taxon>
        <taxon>Ecdysozoa</taxon>
        <taxon>Arthropoda</taxon>
        <taxon>Crustacea</taxon>
        <taxon>Multicrustacea</taxon>
        <taxon>Malacostraca</taxon>
        <taxon>Eumalacostraca</taxon>
        <taxon>Eucarida</taxon>
        <taxon>Decapoda</taxon>
        <taxon>Pleocyemata</taxon>
        <taxon>Brachyura</taxon>
        <taxon>Eubrachyura</taxon>
        <taxon>Portunoidea</taxon>
        <taxon>Portunidae</taxon>
        <taxon>Portuninae</taxon>
        <taxon>Scylla</taxon>
    </lineage>
</organism>
<dbReference type="EMBL" id="JARAKH010000044">
    <property type="protein sequence ID" value="KAK8378891.1"/>
    <property type="molecule type" value="Genomic_DNA"/>
</dbReference>